<dbReference type="AlphaFoldDB" id="A0A858RCN1"/>
<dbReference type="InterPro" id="IPR000847">
    <property type="entry name" value="LysR_HTH_N"/>
</dbReference>
<dbReference type="FunFam" id="1.10.10.10:FF:000001">
    <property type="entry name" value="LysR family transcriptional regulator"/>
    <property type="match status" value="1"/>
</dbReference>
<evidence type="ECO:0000313" key="6">
    <source>
        <dbReference type="EMBL" id="QJE74902.1"/>
    </source>
</evidence>
<dbReference type="KEGG" id="acru:HHL28_14155"/>
<evidence type="ECO:0000256" key="1">
    <source>
        <dbReference type="ARBA" id="ARBA00009437"/>
    </source>
</evidence>
<dbReference type="SUPFAM" id="SSF53850">
    <property type="entry name" value="Periplasmic binding protein-like II"/>
    <property type="match status" value="1"/>
</dbReference>
<dbReference type="PANTHER" id="PTHR30579:SF7">
    <property type="entry name" value="HTH-TYPE TRANSCRIPTIONAL REGULATOR LRHA-RELATED"/>
    <property type="match status" value="1"/>
</dbReference>
<dbReference type="Proteomes" id="UP000501891">
    <property type="component" value="Chromosome"/>
</dbReference>
<gene>
    <name evidence="6" type="ORF">HHL28_14155</name>
</gene>
<keyword evidence="2" id="KW-0805">Transcription regulation</keyword>
<name>A0A858RCN1_9PROT</name>
<evidence type="ECO:0000259" key="5">
    <source>
        <dbReference type="PROSITE" id="PS50931"/>
    </source>
</evidence>
<sequence>MDALRAFVTVVDAGGFTAAADRLGRTQSAVSMKIKRLEELLERRLLDRSSRALSLTPAGERLMGHARRLLALNDETVAFLLAPDAEGQLRFGVAEYFAPEHLPMILARFRRAYPRVRLDVQVGLSSDLVRDMDAGALDLVIAKRDEGSARGRVLWREPVVWVAASDWVDEPGTPLPLCLLPSPCIYRARAAEGLERTGRPWRTVYTSGSITAVRAAVLAGLGVTTLGVASLVPGLRVLSPEEGFPTPDPVDIAVFGEERARHGLARPLVEFLVREVQALLAPAGLAAVA</sequence>
<dbReference type="SUPFAM" id="SSF46785">
    <property type="entry name" value="Winged helix' DNA-binding domain"/>
    <property type="match status" value="1"/>
</dbReference>
<evidence type="ECO:0000256" key="4">
    <source>
        <dbReference type="ARBA" id="ARBA00023163"/>
    </source>
</evidence>
<dbReference type="InterPro" id="IPR005119">
    <property type="entry name" value="LysR_subst-bd"/>
</dbReference>
<evidence type="ECO:0000256" key="3">
    <source>
        <dbReference type="ARBA" id="ARBA00023125"/>
    </source>
</evidence>
<dbReference type="GO" id="GO:0003700">
    <property type="term" value="F:DNA-binding transcription factor activity"/>
    <property type="evidence" value="ECO:0007669"/>
    <property type="project" value="InterPro"/>
</dbReference>
<dbReference type="Gene3D" id="1.10.10.10">
    <property type="entry name" value="Winged helix-like DNA-binding domain superfamily/Winged helix DNA-binding domain"/>
    <property type="match status" value="1"/>
</dbReference>
<reference evidence="6" key="1">
    <citation type="submission" date="2020-04" db="EMBL/GenBank/DDBJ databases">
        <title>A desert anoxygenic phototrophic bacterium fixes CO2 using RubisCO under aerobic conditions.</title>
        <authorList>
            <person name="Tang K."/>
        </authorList>
    </citation>
    <scope>NUCLEOTIDE SEQUENCE [LARGE SCALE GENOMIC DNA]</scope>
    <source>
        <strain evidence="6">MIMtkB3</strain>
    </source>
</reference>
<evidence type="ECO:0000256" key="2">
    <source>
        <dbReference type="ARBA" id="ARBA00023015"/>
    </source>
</evidence>
<keyword evidence="4" id="KW-0804">Transcription</keyword>
<protein>
    <submittedName>
        <fullName evidence="6">LysR family transcriptional regulator</fullName>
    </submittedName>
</protein>
<dbReference type="InterPro" id="IPR036390">
    <property type="entry name" value="WH_DNA-bd_sf"/>
</dbReference>
<dbReference type="PRINTS" id="PR00039">
    <property type="entry name" value="HTHLYSR"/>
</dbReference>
<dbReference type="PROSITE" id="PS50931">
    <property type="entry name" value="HTH_LYSR"/>
    <property type="match status" value="1"/>
</dbReference>
<evidence type="ECO:0000313" key="7">
    <source>
        <dbReference type="Proteomes" id="UP000501891"/>
    </source>
</evidence>
<dbReference type="InterPro" id="IPR050176">
    <property type="entry name" value="LTTR"/>
</dbReference>
<dbReference type="PANTHER" id="PTHR30579">
    <property type="entry name" value="TRANSCRIPTIONAL REGULATOR"/>
    <property type="match status" value="1"/>
</dbReference>
<dbReference type="GO" id="GO:0003677">
    <property type="term" value="F:DNA binding"/>
    <property type="evidence" value="ECO:0007669"/>
    <property type="project" value="UniProtKB-KW"/>
</dbReference>
<dbReference type="InterPro" id="IPR036388">
    <property type="entry name" value="WH-like_DNA-bd_sf"/>
</dbReference>
<dbReference type="Gene3D" id="3.40.190.10">
    <property type="entry name" value="Periplasmic binding protein-like II"/>
    <property type="match status" value="2"/>
</dbReference>
<dbReference type="Pfam" id="PF00126">
    <property type="entry name" value="HTH_1"/>
    <property type="match status" value="1"/>
</dbReference>
<feature type="domain" description="HTH lysR-type" evidence="5">
    <location>
        <begin position="1"/>
        <end position="56"/>
    </location>
</feature>
<organism evidence="6 7">
    <name type="scientific">Aerophototrophica crusticola</name>
    <dbReference type="NCBI Taxonomy" id="1709002"/>
    <lineage>
        <taxon>Bacteria</taxon>
        <taxon>Pseudomonadati</taxon>
        <taxon>Pseudomonadota</taxon>
        <taxon>Alphaproteobacteria</taxon>
        <taxon>Rhodospirillales</taxon>
        <taxon>Rhodospirillaceae</taxon>
        <taxon>Aerophototrophica</taxon>
    </lineage>
</organism>
<accession>A0A858RCN1</accession>
<dbReference type="Pfam" id="PF03466">
    <property type="entry name" value="LysR_substrate"/>
    <property type="match status" value="1"/>
</dbReference>
<comment type="similarity">
    <text evidence="1">Belongs to the LysR transcriptional regulatory family.</text>
</comment>
<proteinExistence type="inferred from homology"/>
<keyword evidence="7" id="KW-1185">Reference proteome</keyword>
<keyword evidence="3" id="KW-0238">DNA-binding</keyword>
<dbReference type="EMBL" id="CP051775">
    <property type="protein sequence ID" value="QJE74902.1"/>
    <property type="molecule type" value="Genomic_DNA"/>
</dbReference>